<reference evidence="8" key="1">
    <citation type="submission" date="2023-03" db="EMBL/GenBank/DDBJ databases">
        <title>Chromosome-level genomes of two armyworms, Mythimna separata and Mythimna loreyi, provide insights into the biosynthesis and reception of sex pheromones.</title>
        <authorList>
            <person name="Zhao H."/>
        </authorList>
    </citation>
    <scope>NUCLEOTIDE SEQUENCE</scope>
    <source>
        <strain evidence="8">BeijingLab</strain>
        <tissue evidence="8">Pupa</tissue>
    </source>
</reference>
<dbReference type="EMBL" id="JARGEI010000012">
    <property type="protein sequence ID" value="KAJ8722673.1"/>
    <property type="molecule type" value="Genomic_DNA"/>
</dbReference>
<keyword evidence="4 5" id="KW-0238">DNA-binding</keyword>
<evidence type="ECO:0000256" key="4">
    <source>
        <dbReference type="ARBA" id="ARBA00023125"/>
    </source>
</evidence>
<evidence type="ECO:0000313" key="8">
    <source>
        <dbReference type="EMBL" id="KAJ8722673.1"/>
    </source>
</evidence>
<evidence type="ECO:0000256" key="6">
    <source>
        <dbReference type="SAM" id="Coils"/>
    </source>
</evidence>
<evidence type="ECO:0000313" key="9">
    <source>
        <dbReference type="Proteomes" id="UP001231518"/>
    </source>
</evidence>
<dbReference type="AlphaFoldDB" id="A0AAD7YPA4"/>
<keyword evidence="6" id="KW-0175">Coiled coil</keyword>
<keyword evidence="1" id="KW-0479">Metal-binding</keyword>
<evidence type="ECO:0000256" key="5">
    <source>
        <dbReference type="PROSITE-ProRule" id="PRU00309"/>
    </source>
</evidence>
<gene>
    <name evidence="8" type="ORF">PYW07_003853</name>
</gene>
<keyword evidence="2 5" id="KW-0863">Zinc-finger</keyword>
<evidence type="ECO:0000259" key="7">
    <source>
        <dbReference type="PROSITE" id="PS50950"/>
    </source>
</evidence>
<dbReference type="GO" id="GO:0003677">
    <property type="term" value="F:DNA binding"/>
    <property type="evidence" value="ECO:0007669"/>
    <property type="project" value="UniProtKB-UniRule"/>
</dbReference>
<dbReference type="GO" id="GO:0008270">
    <property type="term" value="F:zinc ion binding"/>
    <property type="evidence" value="ECO:0007669"/>
    <property type="project" value="UniProtKB-KW"/>
</dbReference>
<dbReference type="PANTHER" id="PTHR47696:SF2">
    <property type="entry name" value="PROVISIONAL ORTHOLOG OF THAP DOMAIN CONTAINING 1"/>
    <property type="match status" value="1"/>
</dbReference>
<keyword evidence="9" id="KW-1185">Reference proteome</keyword>
<dbReference type="PROSITE" id="PS50950">
    <property type="entry name" value="ZF_THAP"/>
    <property type="match status" value="1"/>
</dbReference>
<accession>A0AAD7YPA4</accession>
<dbReference type="Proteomes" id="UP001231518">
    <property type="component" value="Chromosome 15"/>
</dbReference>
<proteinExistence type="predicted"/>
<sequence length="298" mass="32503">MPNCNIIGCGIKRSRNRPNITLHQLPTNKEKKKIWLEAIGVENLKMSTKTINICSLHFEESCFNRTLNKVTLRDDALPTRTLLPAVQSNMFGIFLENDTNVTNSQSLSGCGAPNKVEAVGVPTIRNQPGEILKRSGIDLASSTTPMLDLVTSTSAAPYLAARASDVPDSGASTSAAPDLAASTSFAPGFVANTSTTTSATADLSIHTSKVIKKLKDNCQKQSKKIKRLNEKVRRQTKKIAHFSNIIKDLKERNLLNSESQALLAECAGPQDFLKRQVAKSKGLPLKRLMNMIRIINTC</sequence>
<comment type="caution">
    <text evidence="8">The sequence shown here is derived from an EMBL/GenBank/DDBJ whole genome shotgun (WGS) entry which is preliminary data.</text>
</comment>
<dbReference type="InterPro" id="IPR038441">
    <property type="entry name" value="THAP_Znf_sf"/>
</dbReference>
<dbReference type="PANTHER" id="PTHR47696">
    <property type="entry name" value="THAP DOMAIN-CONTAINING PROTEIN 2"/>
    <property type="match status" value="1"/>
</dbReference>
<evidence type="ECO:0000256" key="3">
    <source>
        <dbReference type="ARBA" id="ARBA00022833"/>
    </source>
</evidence>
<dbReference type="Pfam" id="PF05485">
    <property type="entry name" value="THAP"/>
    <property type="match status" value="1"/>
</dbReference>
<protein>
    <recommendedName>
        <fullName evidence="7">THAP-type domain-containing protein</fullName>
    </recommendedName>
</protein>
<evidence type="ECO:0000256" key="2">
    <source>
        <dbReference type="ARBA" id="ARBA00022771"/>
    </source>
</evidence>
<dbReference type="InterPro" id="IPR026521">
    <property type="entry name" value="THAP2"/>
</dbReference>
<keyword evidence="3" id="KW-0862">Zinc</keyword>
<feature type="domain" description="THAP-type" evidence="7">
    <location>
        <begin position="1"/>
        <end position="81"/>
    </location>
</feature>
<organism evidence="8 9">
    <name type="scientific">Mythimna separata</name>
    <name type="common">Oriental armyworm</name>
    <name type="synonym">Pseudaletia separata</name>
    <dbReference type="NCBI Taxonomy" id="271217"/>
    <lineage>
        <taxon>Eukaryota</taxon>
        <taxon>Metazoa</taxon>
        <taxon>Ecdysozoa</taxon>
        <taxon>Arthropoda</taxon>
        <taxon>Hexapoda</taxon>
        <taxon>Insecta</taxon>
        <taxon>Pterygota</taxon>
        <taxon>Neoptera</taxon>
        <taxon>Endopterygota</taxon>
        <taxon>Lepidoptera</taxon>
        <taxon>Glossata</taxon>
        <taxon>Ditrysia</taxon>
        <taxon>Noctuoidea</taxon>
        <taxon>Noctuidae</taxon>
        <taxon>Noctuinae</taxon>
        <taxon>Hadenini</taxon>
        <taxon>Mythimna</taxon>
    </lineage>
</organism>
<feature type="coiled-coil region" evidence="6">
    <location>
        <begin position="211"/>
        <end position="238"/>
    </location>
</feature>
<dbReference type="SMART" id="SM00980">
    <property type="entry name" value="THAP"/>
    <property type="match status" value="1"/>
</dbReference>
<dbReference type="InterPro" id="IPR006612">
    <property type="entry name" value="THAP_Znf"/>
</dbReference>
<dbReference type="SUPFAM" id="SSF57716">
    <property type="entry name" value="Glucocorticoid receptor-like (DNA-binding domain)"/>
    <property type="match status" value="1"/>
</dbReference>
<name>A0AAD7YPA4_MYTSE</name>
<dbReference type="Gene3D" id="6.20.210.20">
    <property type="entry name" value="THAP domain"/>
    <property type="match status" value="1"/>
</dbReference>
<dbReference type="SMART" id="SM00692">
    <property type="entry name" value="DM3"/>
    <property type="match status" value="1"/>
</dbReference>
<evidence type="ECO:0000256" key="1">
    <source>
        <dbReference type="ARBA" id="ARBA00022723"/>
    </source>
</evidence>